<reference evidence="1" key="1">
    <citation type="journal article" date="2019" name="Sci. Rep.">
        <title>Draft genome of Tanacetum cinerariifolium, the natural source of mosquito coil.</title>
        <authorList>
            <person name="Yamashiro T."/>
            <person name="Shiraishi A."/>
            <person name="Satake H."/>
            <person name="Nakayama K."/>
        </authorList>
    </citation>
    <scope>NUCLEOTIDE SEQUENCE</scope>
</reference>
<comment type="caution">
    <text evidence="1">The sequence shown here is derived from an EMBL/GenBank/DDBJ whole genome shotgun (WGS) entry which is preliminary data.</text>
</comment>
<sequence>VYPFYPLVYESVSNTLIITIAATSCFHHHNKVQSQPLDHLPAVTVPPMIVYEDVNTLSEVSTMLYEVENPIIDDELVVVDDKEILVVNEAEDIHEVTRSMWQSPMEKVQTEFVFPVREKPLAGFRFAGY</sequence>
<name>A0A699SGR1_TANCI</name>
<gene>
    <name evidence="1" type="ORF">Tci_868844</name>
</gene>
<evidence type="ECO:0000313" key="1">
    <source>
        <dbReference type="EMBL" id="GFC96874.1"/>
    </source>
</evidence>
<proteinExistence type="predicted"/>
<protein>
    <submittedName>
        <fullName evidence="1">Uncharacterized protein</fullName>
    </submittedName>
</protein>
<dbReference type="AlphaFoldDB" id="A0A699SGR1"/>
<feature type="non-terminal residue" evidence="1">
    <location>
        <position position="129"/>
    </location>
</feature>
<feature type="non-terminal residue" evidence="1">
    <location>
        <position position="1"/>
    </location>
</feature>
<accession>A0A699SGR1</accession>
<dbReference type="EMBL" id="BKCJ011162791">
    <property type="protein sequence ID" value="GFC96874.1"/>
    <property type="molecule type" value="Genomic_DNA"/>
</dbReference>
<organism evidence="1">
    <name type="scientific">Tanacetum cinerariifolium</name>
    <name type="common">Dalmatian daisy</name>
    <name type="synonym">Chrysanthemum cinerariifolium</name>
    <dbReference type="NCBI Taxonomy" id="118510"/>
    <lineage>
        <taxon>Eukaryota</taxon>
        <taxon>Viridiplantae</taxon>
        <taxon>Streptophyta</taxon>
        <taxon>Embryophyta</taxon>
        <taxon>Tracheophyta</taxon>
        <taxon>Spermatophyta</taxon>
        <taxon>Magnoliopsida</taxon>
        <taxon>eudicotyledons</taxon>
        <taxon>Gunneridae</taxon>
        <taxon>Pentapetalae</taxon>
        <taxon>asterids</taxon>
        <taxon>campanulids</taxon>
        <taxon>Asterales</taxon>
        <taxon>Asteraceae</taxon>
        <taxon>Asteroideae</taxon>
        <taxon>Anthemideae</taxon>
        <taxon>Anthemidinae</taxon>
        <taxon>Tanacetum</taxon>
    </lineage>
</organism>